<evidence type="ECO:0000256" key="1">
    <source>
        <dbReference type="SAM" id="Phobius"/>
    </source>
</evidence>
<dbReference type="EMBL" id="JACEFG010000001">
    <property type="protein sequence ID" value="MBA2173777.1"/>
    <property type="molecule type" value="Genomic_DNA"/>
</dbReference>
<comment type="caution">
    <text evidence="2">The sequence shown here is derived from an EMBL/GenBank/DDBJ whole genome shotgun (WGS) entry which is preliminary data.</text>
</comment>
<gene>
    <name evidence="2" type="ORF">H0266_02585</name>
</gene>
<keyword evidence="1" id="KW-1133">Transmembrane helix</keyword>
<dbReference type="RefSeq" id="WP_181470813.1">
    <property type="nucleotide sequence ID" value="NZ_JACEFG010000001.1"/>
</dbReference>
<reference evidence="2 3" key="1">
    <citation type="journal article" date="2004" name="Extremophiles">
        <title>Halobacillus locisalis sp. nov., a halophilic bacterium isolated from a marine solar saltern of the Yellow Sea in Korea.</title>
        <authorList>
            <person name="Yoon J.H."/>
            <person name="Kang K.H."/>
            <person name="Oh T.K."/>
            <person name="Park Y.H."/>
        </authorList>
    </citation>
    <scope>NUCLEOTIDE SEQUENCE [LARGE SCALE GENOMIC DNA]</scope>
    <source>
        <strain evidence="2 3">KCTC 3788</strain>
    </source>
</reference>
<name>A0A838CNZ3_9BACI</name>
<dbReference type="AlphaFoldDB" id="A0A838CNZ3"/>
<organism evidence="2 3">
    <name type="scientific">Halobacillus locisalis</name>
    <dbReference type="NCBI Taxonomy" id="220753"/>
    <lineage>
        <taxon>Bacteria</taxon>
        <taxon>Bacillati</taxon>
        <taxon>Bacillota</taxon>
        <taxon>Bacilli</taxon>
        <taxon>Bacillales</taxon>
        <taxon>Bacillaceae</taxon>
        <taxon>Halobacillus</taxon>
    </lineage>
</organism>
<sequence>MKYINLKGRFSNNRWLVFGLLIVFVVLLFPFVKERLEERPRKLELEHSNFYTDGFSPLYQSIQKEFDIDGATMISDFRIVVDHKGEFQYINLVLTTQGAPDTIMYAVEYDQGNDHLLVRRELLENHRWFAREFDVPPKYFFQLIDDIPSSEWGSELDYYRITSSAERRGFDIEERATYKVSGEGKVKVSYSQLPVQGIWLRVCGTNQQTMESGMFHGCDLKEHWIMDSSSDRR</sequence>
<dbReference type="Proteomes" id="UP000571017">
    <property type="component" value="Unassembled WGS sequence"/>
</dbReference>
<feature type="transmembrane region" description="Helical" evidence="1">
    <location>
        <begin position="15"/>
        <end position="32"/>
    </location>
</feature>
<keyword evidence="3" id="KW-1185">Reference proteome</keyword>
<evidence type="ECO:0000313" key="3">
    <source>
        <dbReference type="Proteomes" id="UP000571017"/>
    </source>
</evidence>
<accession>A0A838CNZ3</accession>
<keyword evidence="1" id="KW-0812">Transmembrane</keyword>
<proteinExistence type="predicted"/>
<keyword evidence="1" id="KW-0472">Membrane</keyword>
<evidence type="ECO:0000313" key="2">
    <source>
        <dbReference type="EMBL" id="MBA2173777.1"/>
    </source>
</evidence>
<protein>
    <submittedName>
        <fullName evidence="2">Uncharacterized protein</fullName>
    </submittedName>
</protein>